<keyword evidence="3" id="KW-0732">Signal</keyword>
<dbReference type="Gene3D" id="3.10.50.40">
    <property type="match status" value="1"/>
</dbReference>
<dbReference type="PROSITE" id="PS51257">
    <property type="entry name" value="PROKAR_LIPOPROTEIN"/>
    <property type="match status" value="1"/>
</dbReference>
<evidence type="ECO:0000256" key="5">
    <source>
        <dbReference type="ARBA" id="ARBA00023235"/>
    </source>
</evidence>
<dbReference type="Gene3D" id="1.10.8.1040">
    <property type="match status" value="1"/>
</dbReference>
<dbReference type="SUPFAM" id="SSF109998">
    <property type="entry name" value="Triger factor/SurA peptide-binding domain-like"/>
    <property type="match status" value="1"/>
</dbReference>
<dbReference type="EC" id="5.2.1.8" evidence="2"/>
<evidence type="ECO:0000256" key="3">
    <source>
        <dbReference type="ARBA" id="ARBA00022729"/>
    </source>
</evidence>
<dbReference type="InterPro" id="IPR050245">
    <property type="entry name" value="PrsA_foldase"/>
</dbReference>
<evidence type="ECO:0000256" key="2">
    <source>
        <dbReference type="ARBA" id="ARBA00013194"/>
    </source>
</evidence>
<dbReference type="InterPro" id="IPR027304">
    <property type="entry name" value="Trigger_fact/SurA_dom_sf"/>
</dbReference>
<dbReference type="InterPro" id="IPR000297">
    <property type="entry name" value="PPIase_PpiC"/>
</dbReference>
<dbReference type="InterPro" id="IPR046357">
    <property type="entry name" value="PPIase_dom_sf"/>
</dbReference>
<organism evidence="7">
    <name type="scientific">anaerobic digester metagenome</name>
    <dbReference type="NCBI Taxonomy" id="1263854"/>
    <lineage>
        <taxon>unclassified sequences</taxon>
        <taxon>metagenomes</taxon>
        <taxon>ecological metagenomes</taxon>
    </lineage>
</organism>
<evidence type="ECO:0000256" key="4">
    <source>
        <dbReference type="ARBA" id="ARBA00023110"/>
    </source>
</evidence>
<evidence type="ECO:0000256" key="1">
    <source>
        <dbReference type="ARBA" id="ARBA00000971"/>
    </source>
</evidence>
<evidence type="ECO:0000313" key="7">
    <source>
        <dbReference type="EMBL" id="VFU16201.1"/>
    </source>
</evidence>
<name>A0A485M1X2_9ZZZZ</name>
<dbReference type="PROSITE" id="PS50198">
    <property type="entry name" value="PPIC_PPIASE_2"/>
    <property type="match status" value="1"/>
</dbReference>
<dbReference type="EMBL" id="CAADRM010000117">
    <property type="protein sequence ID" value="VFU16201.1"/>
    <property type="molecule type" value="Genomic_DNA"/>
</dbReference>
<gene>
    <name evidence="7" type="ORF">SCFA_520008</name>
</gene>
<protein>
    <recommendedName>
        <fullName evidence="2">peptidylprolyl isomerase</fullName>
        <ecNumber evidence="2">5.2.1.8</ecNumber>
    </recommendedName>
</protein>
<comment type="catalytic activity">
    <reaction evidence="1">
        <text>[protein]-peptidylproline (omega=180) = [protein]-peptidylproline (omega=0)</text>
        <dbReference type="Rhea" id="RHEA:16237"/>
        <dbReference type="Rhea" id="RHEA-COMP:10747"/>
        <dbReference type="Rhea" id="RHEA-COMP:10748"/>
        <dbReference type="ChEBI" id="CHEBI:83833"/>
        <dbReference type="ChEBI" id="CHEBI:83834"/>
        <dbReference type="EC" id="5.2.1.8"/>
    </reaction>
</comment>
<dbReference type="SUPFAM" id="SSF54534">
    <property type="entry name" value="FKBP-like"/>
    <property type="match status" value="1"/>
</dbReference>
<dbReference type="PANTHER" id="PTHR47245:SF1">
    <property type="entry name" value="FOLDASE PROTEIN PRSA"/>
    <property type="match status" value="1"/>
</dbReference>
<dbReference type="Pfam" id="PF13624">
    <property type="entry name" value="SurA_N_3"/>
    <property type="match status" value="1"/>
</dbReference>
<dbReference type="AlphaFoldDB" id="A0A485M1X2"/>
<feature type="domain" description="PpiC" evidence="6">
    <location>
        <begin position="143"/>
        <end position="232"/>
    </location>
</feature>
<evidence type="ECO:0000259" key="6">
    <source>
        <dbReference type="PROSITE" id="PS50198"/>
    </source>
</evidence>
<dbReference type="Pfam" id="PF00639">
    <property type="entry name" value="Rotamase"/>
    <property type="match status" value="1"/>
</dbReference>
<dbReference type="PANTHER" id="PTHR47245">
    <property type="entry name" value="PEPTIDYLPROLYL ISOMERASE"/>
    <property type="match status" value="1"/>
</dbReference>
<keyword evidence="5 7" id="KW-0413">Isomerase</keyword>
<accession>A0A485M1X2</accession>
<proteinExistence type="predicted"/>
<dbReference type="GO" id="GO:0003755">
    <property type="term" value="F:peptidyl-prolyl cis-trans isomerase activity"/>
    <property type="evidence" value="ECO:0007669"/>
    <property type="project" value="UniProtKB-KW"/>
</dbReference>
<sequence length="304" mass="34392">MKRYLILVVLACFTLAGCAQDTKESDRNARLDENVVAQVAGESITEGDIEEIISHIPAQYRTKYSSPQGRKEIVDGLVEMKMLAWEARRKGIDKQESVKVKIGYIIDQALAKELENDLKESVKVSEADIESYYRENLDKYVTPERIKARHILVEKQGLAEDLLGRLKKGADFQELAKKHSTCPSAEKGGDLGWFGRGKMAPEFEKAAFALNKGELSDVVKSSFGYHVIRLEDKRESKTKTLDQVRKSIERTLQKKQADALIAELKDDIRKKAGVTVNEEYFSKFKEQGRPGVEKVREPAEPEEE</sequence>
<reference evidence="7" key="1">
    <citation type="submission" date="2019-03" db="EMBL/GenBank/DDBJ databases">
        <authorList>
            <person name="Hao L."/>
        </authorList>
    </citation>
    <scope>NUCLEOTIDE SEQUENCE</scope>
</reference>
<keyword evidence="4" id="KW-0697">Rotamase</keyword>